<protein>
    <submittedName>
        <fullName evidence="1">Uncharacterized protein</fullName>
    </submittedName>
</protein>
<comment type="caution">
    <text evidence="1">The sequence shown here is derived from an EMBL/GenBank/DDBJ whole genome shotgun (WGS) entry which is preliminary data.</text>
</comment>
<dbReference type="AlphaFoldDB" id="A0A414P7Y5"/>
<dbReference type="EMBL" id="QRHG01000006">
    <property type="protein sequence ID" value="RHF62334.1"/>
    <property type="molecule type" value="Genomic_DNA"/>
</dbReference>
<gene>
    <name evidence="1" type="ORF">DW672_03585</name>
</gene>
<accession>A0A414P7Y5</accession>
<dbReference type="Proteomes" id="UP000284902">
    <property type="component" value="Unassembled WGS sequence"/>
</dbReference>
<evidence type="ECO:0000313" key="1">
    <source>
        <dbReference type="EMBL" id="RHF62334.1"/>
    </source>
</evidence>
<sequence>MIDKMINREGILENRCNKLRAIIWELAHPDEKRLEQLITRYAVNGNLNHDDVIYLYESHQHPNDILSDKKPKKPPLGVMPRDTWDKKRKNDLGDAIERYICYGKFVPTEWIQEYNEICDRQEKESE</sequence>
<evidence type="ECO:0000313" key="2">
    <source>
        <dbReference type="Proteomes" id="UP000284902"/>
    </source>
</evidence>
<organism evidence="1 2">
    <name type="scientific">[Ruminococcus] lactaris</name>
    <dbReference type="NCBI Taxonomy" id="46228"/>
    <lineage>
        <taxon>Bacteria</taxon>
        <taxon>Bacillati</taxon>
        <taxon>Bacillota</taxon>
        <taxon>Clostridia</taxon>
        <taxon>Lachnospirales</taxon>
        <taxon>Lachnospiraceae</taxon>
        <taxon>Mediterraneibacter</taxon>
    </lineage>
</organism>
<reference evidence="1 2" key="1">
    <citation type="submission" date="2018-08" db="EMBL/GenBank/DDBJ databases">
        <title>A genome reference for cultivated species of the human gut microbiota.</title>
        <authorList>
            <person name="Zou Y."/>
            <person name="Xue W."/>
            <person name="Luo G."/>
        </authorList>
    </citation>
    <scope>NUCLEOTIDE SEQUENCE [LARGE SCALE GENOMIC DNA]</scope>
    <source>
        <strain evidence="1 2">AM25-1LB</strain>
    </source>
</reference>
<proteinExistence type="predicted"/>
<dbReference type="RefSeq" id="WP_118212584.1">
    <property type="nucleotide sequence ID" value="NZ_JAQEAN010000008.1"/>
</dbReference>
<name>A0A414P7Y5_9FIRM</name>